<keyword evidence="3" id="KW-1185">Reference proteome</keyword>
<evidence type="ECO:0000256" key="1">
    <source>
        <dbReference type="SAM" id="SignalP"/>
    </source>
</evidence>
<dbReference type="Proteomes" id="UP000008808">
    <property type="component" value="Chromosome"/>
</dbReference>
<evidence type="ECO:0000313" key="3">
    <source>
        <dbReference type="Proteomes" id="UP000008808"/>
    </source>
</evidence>
<gene>
    <name evidence="2" type="ordered locus">ELI_03050</name>
</gene>
<keyword evidence="1" id="KW-0732">Signal</keyword>
<proteinExistence type="predicted"/>
<feature type="signal peptide" evidence="1">
    <location>
        <begin position="1"/>
        <end position="21"/>
    </location>
</feature>
<accession>Q2NC89</accession>
<protein>
    <submittedName>
        <fullName evidence="2">Uncharacterized protein</fullName>
    </submittedName>
</protein>
<dbReference type="EMBL" id="CP000157">
    <property type="protein sequence ID" value="ABC62702.1"/>
    <property type="molecule type" value="Genomic_DNA"/>
</dbReference>
<evidence type="ECO:0000313" key="2">
    <source>
        <dbReference type="EMBL" id="ABC62702.1"/>
    </source>
</evidence>
<dbReference type="eggNOG" id="ENOG5031BVB">
    <property type="taxonomic scope" value="Bacteria"/>
</dbReference>
<dbReference type="HOGENOM" id="CLU_159369_0_0_5"/>
<sequence>MKLTKTTIAMGALALAATAQAAVPMLYEEALARSEEEKIITAPIAGIENSLWFDYRIDITEAQKELRSDLNRASDTEDLRDAWEEYAFELRDEREDYVKKMAKKGYRQGIVTVF</sequence>
<dbReference type="KEGG" id="eli:ELI_03050"/>
<dbReference type="OrthoDB" id="7392123at2"/>
<dbReference type="AlphaFoldDB" id="Q2NC89"/>
<dbReference type="RefSeq" id="WP_011413578.1">
    <property type="nucleotide sequence ID" value="NC_007722.1"/>
</dbReference>
<feature type="chain" id="PRO_5004213118" evidence="1">
    <location>
        <begin position="22"/>
        <end position="114"/>
    </location>
</feature>
<organism evidence="2 3">
    <name type="scientific">Erythrobacter litoralis (strain HTCC2594)</name>
    <dbReference type="NCBI Taxonomy" id="314225"/>
    <lineage>
        <taxon>Bacteria</taxon>
        <taxon>Pseudomonadati</taxon>
        <taxon>Pseudomonadota</taxon>
        <taxon>Alphaproteobacteria</taxon>
        <taxon>Sphingomonadales</taxon>
        <taxon>Erythrobacteraceae</taxon>
        <taxon>Erythrobacter/Porphyrobacter group</taxon>
        <taxon>Erythrobacter</taxon>
    </lineage>
</organism>
<name>Q2NC89_ERYLH</name>
<reference evidence="3" key="1">
    <citation type="journal article" date="2009" name="J. Bacteriol.">
        <title>Complete genome sequence of Erythrobacter litoralis HTCC2594.</title>
        <authorList>
            <person name="Oh H.M."/>
            <person name="Giovannoni S.J."/>
            <person name="Ferriera S."/>
            <person name="Johnson J."/>
            <person name="Cho J.C."/>
        </authorList>
    </citation>
    <scope>NUCLEOTIDE SEQUENCE [LARGE SCALE GENOMIC DNA]</scope>
    <source>
        <strain evidence="3">HTCC2594</strain>
    </source>
</reference>